<comment type="similarity">
    <text evidence="3">Belongs to the DNA repair enzymes AP/ExoA family.</text>
</comment>
<evidence type="ECO:0000256" key="6">
    <source>
        <dbReference type="ARBA" id="ARBA00022763"/>
    </source>
</evidence>
<dbReference type="SUPFAM" id="SSF56219">
    <property type="entry name" value="DNase I-like"/>
    <property type="match status" value="1"/>
</dbReference>
<dbReference type="CDD" id="cd09076">
    <property type="entry name" value="L1-EN"/>
    <property type="match status" value="1"/>
</dbReference>
<dbReference type="RefSeq" id="XP_045569117.1">
    <property type="nucleotide sequence ID" value="XM_045713161.1"/>
</dbReference>
<comment type="cofactor">
    <cofactor evidence="2">
        <name>Mg(2+)</name>
        <dbReference type="ChEBI" id="CHEBI:18420"/>
    </cofactor>
</comment>
<evidence type="ECO:0000256" key="4">
    <source>
        <dbReference type="ARBA" id="ARBA00012115"/>
    </source>
</evidence>
<dbReference type="Pfam" id="PF03372">
    <property type="entry name" value="Exo_endo_phos"/>
    <property type="match status" value="1"/>
</dbReference>
<keyword evidence="5" id="KW-0479">Metal-binding</keyword>
<gene>
    <name evidence="12" type="primary">LOC106595972</name>
</gene>
<comment type="catalytic activity">
    <reaction evidence="1">
        <text>Exonucleolytic cleavage in the 3'- to 5'-direction to yield nucleoside 5'-phosphates.</text>
        <dbReference type="EC" id="3.1.11.2"/>
    </reaction>
</comment>
<dbReference type="InterPro" id="IPR036691">
    <property type="entry name" value="Endo/exonu/phosph_ase_sf"/>
</dbReference>
<dbReference type="Proteomes" id="UP001652741">
    <property type="component" value="Unplaced"/>
</dbReference>
<dbReference type="PANTHER" id="PTHR22748">
    <property type="entry name" value="AP ENDONUCLEASE"/>
    <property type="match status" value="1"/>
</dbReference>
<keyword evidence="7" id="KW-0378">Hydrolase</keyword>
<evidence type="ECO:0000256" key="3">
    <source>
        <dbReference type="ARBA" id="ARBA00007092"/>
    </source>
</evidence>
<evidence type="ECO:0000256" key="2">
    <source>
        <dbReference type="ARBA" id="ARBA00001946"/>
    </source>
</evidence>
<evidence type="ECO:0000313" key="12">
    <source>
        <dbReference type="RefSeq" id="XP_045569117.1"/>
    </source>
</evidence>
<evidence type="ECO:0000256" key="9">
    <source>
        <dbReference type="ARBA" id="ARBA00023204"/>
    </source>
</evidence>
<reference evidence="12" key="1">
    <citation type="submission" date="2025-08" db="UniProtKB">
        <authorList>
            <consortium name="RefSeq"/>
        </authorList>
    </citation>
    <scope>IDENTIFICATION</scope>
</reference>
<protein>
    <recommendedName>
        <fullName evidence="4">exodeoxyribonuclease III</fullName>
        <ecNumber evidence="4">3.1.11.2</ecNumber>
    </recommendedName>
</protein>
<keyword evidence="9" id="KW-0234">DNA repair</keyword>
<evidence type="ECO:0000256" key="8">
    <source>
        <dbReference type="ARBA" id="ARBA00022842"/>
    </source>
</evidence>
<evidence type="ECO:0000259" key="10">
    <source>
        <dbReference type="Pfam" id="PF03372"/>
    </source>
</evidence>
<organism evidence="11 12">
    <name type="scientific">Salmo salar</name>
    <name type="common">Atlantic salmon</name>
    <dbReference type="NCBI Taxonomy" id="8030"/>
    <lineage>
        <taxon>Eukaryota</taxon>
        <taxon>Metazoa</taxon>
        <taxon>Chordata</taxon>
        <taxon>Craniata</taxon>
        <taxon>Vertebrata</taxon>
        <taxon>Euteleostomi</taxon>
        <taxon>Actinopterygii</taxon>
        <taxon>Neopterygii</taxon>
        <taxon>Teleostei</taxon>
        <taxon>Protacanthopterygii</taxon>
        <taxon>Salmoniformes</taxon>
        <taxon>Salmonidae</taxon>
        <taxon>Salmoninae</taxon>
        <taxon>Salmo</taxon>
    </lineage>
</organism>
<dbReference type="PANTHER" id="PTHR22748:SF26">
    <property type="entry name" value="ENDONUCLEASE_EXONUCLEASE_PHOSPHATASE DOMAIN-CONTAINING PROTEIN"/>
    <property type="match status" value="1"/>
</dbReference>
<keyword evidence="8" id="KW-0460">Magnesium</keyword>
<evidence type="ECO:0000256" key="7">
    <source>
        <dbReference type="ARBA" id="ARBA00022801"/>
    </source>
</evidence>
<dbReference type="EC" id="3.1.11.2" evidence="4"/>
<evidence type="ECO:0000313" key="11">
    <source>
        <dbReference type="Proteomes" id="UP001652741"/>
    </source>
</evidence>
<keyword evidence="6" id="KW-0227">DNA damage</keyword>
<dbReference type="GeneID" id="106595972"/>
<proteinExistence type="inferred from homology"/>
<accession>A0ABM3EDI1</accession>
<name>A0ABM3EDI1_SALSA</name>
<dbReference type="Gene3D" id="3.60.10.10">
    <property type="entry name" value="Endonuclease/exonuclease/phosphatase"/>
    <property type="match status" value="1"/>
</dbReference>
<keyword evidence="11" id="KW-1185">Reference proteome</keyword>
<dbReference type="InterPro" id="IPR004808">
    <property type="entry name" value="AP_endonuc_1"/>
</dbReference>
<feature type="domain" description="Endonuclease/exonuclease/phosphatase" evidence="10">
    <location>
        <begin position="7"/>
        <end position="227"/>
    </location>
</feature>
<evidence type="ECO:0000256" key="1">
    <source>
        <dbReference type="ARBA" id="ARBA00000493"/>
    </source>
</evidence>
<dbReference type="InterPro" id="IPR005135">
    <property type="entry name" value="Endo/exonuclease/phosphatase"/>
</dbReference>
<sequence length="343" mass="39721">MAFNITTINVRSIKTEIRAQSVLSFLERFNSDVFLLQECGLPFLSSYRKWEDKWQHGPSIWSGSNFNKNDGVAILIKTPHVVVRGSTVVVGGRALLANCTFMGRDFNMLNVYGFNDKHDRCALLEDLQSHMLGRDPLVVGGDFNCVLNRADRRGAGEDFKVDRSSVLLQGLCRDFKLTDCFKTLHPREEGFTWTSGDGTRASRIDYLFTRDCPPTDARITPAFFSDHVMLTCTLSLTSGVTVGRGPWKLNCSLLEDDRVVSQYREQFSQWQTLQDFFDTRAQWWEMVKGRTRTFFREIGKKKSKEKDRRMVGLQKRLERYFNLGQQGLDFNYEIKEVKRKWHF</sequence>
<evidence type="ECO:0000256" key="5">
    <source>
        <dbReference type="ARBA" id="ARBA00022723"/>
    </source>
</evidence>